<evidence type="ECO:0000256" key="1">
    <source>
        <dbReference type="SAM" id="SignalP"/>
    </source>
</evidence>
<dbReference type="AlphaFoldDB" id="A0A1Q9BWQ0"/>
<gene>
    <name evidence="2" type="ORF">AK812_SmicGene45125</name>
</gene>
<dbReference type="EMBL" id="LSRX01002767">
    <property type="protein sequence ID" value="OLP75128.1"/>
    <property type="molecule type" value="Genomic_DNA"/>
</dbReference>
<organism evidence="2 3">
    <name type="scientific">Symbiodinium microadriaticum</name>
    <name type="common">Dinoflagellate</name>
    <name type="synonym">Zooxanthella microadriatica</name>
    <dbReference type="NCBI Taxonomy" id="2951"/>
    <lineage>
        <taxon>Eukaryota</taxon>
        <taxon>Sar</taxon>
        <taxon>Alveolata</taxon>
        <taxon>Dinophyceae</taxon>
        <taxon>Suessiales</taxon>
        <taxon>Symbiodiniaceae</taxon>
        <taxon>Symbiodinium</taxon>
    </lineage>
</organism>
<keyword evidence="1" id="KW-0732">Signal</keyword>
<evidence type="ECO:0008006" key="4">
    <source>
        <dbReference type="Google" id="ProtNLM"/>
    </source>
</evidence>
<feature type="signal peptide" evidence="1">
    <location>
        <begin position="1"/>
        <end position="19"/>
    </location>
</feature>
<reference evidence="2 3" key="1">
    <citation type="submission" date="2016-02" db="EMBL/GenBank/DDBJ databases">
        <title>Genome analysis of coral dinoflagellate symbionts highlights evolutionary adaptations to a symbiotic lifestyle.</title>
        <authorList>
            <person name="Aranda M."/>
            <person name="Li Y."/>
            <person name="Liew Y.J."/>
            <person name="Baumgarten S."/>
            <person name="Simakov O."/>
            <person name="Wilson M."/>
            <person name="Piel J."/>
            <person name="Ashoor H."/>
            <person name="Bougouffa S."/>
            <person name="Bajic V.B."/>
            <person name="Ryu T."/>
            <person name="Ravasi T."/>
            <person name="Bayer T."/>
            <person name="Micklem G."/>
            <person name="Kim H."/>
            <person name="Bhak J."/>
            <person name="Lajeunesse T.C."/>
            <person name="Voolstra C.R."/>
        </authorList>
    </citation>
    <scope>NUCLEOTIDE SEQUENCE [LARGE SCALE GENOMIC DNA]</scope>
    <source>
        <strain evidence="2 3">CCMP2467</strain>
    </source>
</reference>
<dbReference type="Proteomes" id="UP000186817">
    <property type="component" value="Unassembled WGS sequence"/>
</dbReference>
<protein>
    <recommendedName>
        <fullName evidence="4">Secreted protein</fullName>
    </recommendedName>
</protein>
<sequence>MRILWLHLCDMISMLFAKADRWADPTRFVVAAVKQTSSIRYSNVAAPVKIVMQKVWALQLHREISRCRLCADAITLSALTSVLA</sequence>
<keyword evidence="3" id="KW-1185">Reference proteome</keyword>
<accession>A0A1Q9BWQ0</accession>
<comment type="caution">
    <text evidence="2">The sequence shown here is derived from an EMBL/GenBank/DDBJ whole genome shotgun (WGS) entry which is preliminary data.</text>
</comment>
<name>A0A1Q9BWQ0_SYMMI</name>
<feature type="chain" id="PRO_5012841854" description="Secreted protein" evidence="1">
    <location>
        <begin position="20"/>
        <end position="84"/>
    </location>
</feature>
<evidence type="ECO:0000313" key="3">
    <source>
        <dbReference type="Proteomes" id="UP000186817"/>
    </source>
</evidence>
<proteinExistence type="predicted"/>
<evidence type="ECO:0000313" key="2">
    <source>
        <dbReference type="EMBL" id="OLP75128.1"/>
    </source>
</evidence>